<evidence type="ECO:0000256" key="7">
    <source>
        <dbReference type="ARBA" id="ARBA00023136"/>
    </source>
</evidence>
<dbReference type="Gene3D" id="3.10.20.310">
    <property type="entry name" value="membrane protein fhac"/>
    <property type="match status" value="1"/>
</dbReference>
<dbReference type="PROSITE" id="PS51779">
    <property type="entry name" value="POTRA"/>
    <property type="match status" value="1"/>
</dbReference>
<keyword evidence="2 9" id="KW-1003">Cell membrane</keyword>
<dbReference type="HAMAP" id="MF_00911">
    <property type="entry name" value="FtsQ_subfam"/>
    <property type="match status" value="1"/>
</dbReference>
<keyword evidence="4 9" id="KW-0132">Cell division</keyword>
<dbReference type="RefSeq" id="WP_092054257.1">
    <property type="nucleotide sequence ID" value="NZ_FOJJ01000005.1"/>
</dbReference>
<evidence type="ECO:0000259" key="11">
    <source>
        <dbReference type="PROSITE" id="PS51779"/>
    </source>
</evidence>
<evidence type="ECO:0000256" key="9">
    <source>
        <dbReference type="HAMAP-Rule" id="MF_00911"/>
    </source>
</evidence>
<accession>A0A550J6Z6</accession>
<dbReference type="Pfam" id="PF08478">
    <property type="entry name" value="POTRA_1"/>
    <property type="match status" value="1"/>
</dbReference>
<keyword evidence="3" id="KW-0997">Cell inner membrane</keyword>
<evidence type="ECO:0000256" key="3">
    <source>
        <dbReference type="ARBA" id="ARBA00022519"/>
    </source>
</evidence>
<dbReference type="GO" id="GO:0090529">
    <property type="term" value="P:cell septum assembly"/>
    <property type="evidence" value="ECO:0007669"/>
    <property type="project" value="InterPro"/>
</dbReference>
<protein>
    <recommendedName>
        <fullName evidence="9">Cell division protein FtsQ</fullName>
    </recommendedName>
</protein>
<dbReference type="GO" id="GO:0043093">
    <property type="term" value="P:FtsZ-dependent cytokinesis"/>
    <property type="evidence" value="ECO:0007669"/>
    <property type="project" value="UniProtKB-UniRule"/>
</dbReference>
<evidence type="ECO:0000256" key="6">
    <source>
        <dbReference type="ARBA" id="ARBA00022989"/>
    </source>
</evidence>
<dbReference type="GO" id="GO:0005886">
    <property type="term" value="C:plasma membrane"/>
    <property type="evidence" value="ECO:0007669"/>
    <property type="project" value="UniProtKB-SubCell"/>
</dbReference>
<feature type="region of interest" description="Disordered" evidence="10">
    <location>
        <begin position="1"/>
        <end position="27"/>
    </location>
</feature>
<feature type="transmembrane region" description="Helical" evidence="9">
    <location>
        <begin position="37"/>
        <end position="58"/>
    </location>
</feature>
<dbReference type="InterPro" id="IPR034746">
    <property type="entry name" value="POTRA"/>
</dbReference>
<sequence>MRDFKPAKNAKVKSNRRLKPKRPPRPPRDWAGLFRKIFYVTAATVSLVLIVAGGGLMAKSLFDSRYFKVSEVRVENESRVTAEEIAALSDVRLGHNIFELDLPRIGRKIEENPWVKSAEVRRLFPRTVVIKVEERSPKAVINLDYLYYVDGDGEIFKVLEADDSLDFPVITGLERKDLLEKPEEAQSSLKEMVGLVGELTGRRIFGLQDVSEIHLDQTGEIVLYTCAGGVPVRMGDGNYGAKLDHLERIYAELKPRLRALKYIDLNVIDRIVVKVETGITRKG</sequence>
<keyword evidence="5 9" id="KW-0812">Transmembrane</keyword>
<comment type="subcellular location">
    <subcellularLocation>
        <location evidence="9">Cell membrane</location>
        <topology evidence="9">Single-pass type II membrane protein</topology>
    </subcellularLocation>
    <subcellularLocation>
        <location evidence="1">Membrane</location>
    </subcellularLocation>
    <text evidence="9">Localizes to the division septum.</text>
</comment>
<comment type="caution">
    <text evidence="12">The sequence shown here is derived from an EMBL/GenBank/DDBJ whole genome shotgun (WGS) entry which is preliminary data.</text>
</comment>
<dbReference type="Proteomes" id="UP000317155">
    <property type="component" value="Unassembled WGS sequence"/>
</dbReference>
<dbReference type="GO" id="GO:0032153">
    <property type="term" value="C:cell division site"/>
    <property type="evidence" value="ECO:0007669"/>
    <property type="project" value="UniProtKB-UniRule"/>
</dbReference>
<dbReference type="Gene3D" id="3.40.50.11690">
    <property type="entry name" value="Cell division protein FtsQ/DivIB"/>
    <property type="match status" value="1"/>
</dbReference>
<evidence type="ECO:0000256" key="4">
    <source>
        <dbReference type="ARBA" id="ARBA00022618"/>
    </source>
</evidence>
<dbReference type="InterPro" id="IPR026579">
    <property type="entry name" value="FtsQ"/>
</dbReference>
<dbReference type="InterPro" id="IPR005548">
    <property type="entry name" value="Cell_div_FtsQ/DivIB_C"/>
</dbReference>
<dbReference type="PANTHER" id="PTHR35851:SF1">
    <property type="entry name" value="CELL DIVISION PROTEIN FTSQ"/>
    <property type="match status" value="1"/>
</dbReference>
<comment type="function">
    <text evidence="9">Essential cell division protein.</text>
</comment>
<keyword evidence="8 9" id="KW-0131">Cell cycle</keyword>
<dbReference type="AlphaFoldDB" id="A0A550J6Z6"/>
<dbReference type="EMBL" id="VJVV01000013">
    <property type="protein sequence ID" value="TRO78932.1"/>
    <property type="molecule type" value="Genomic_DNA"/>
</dbReference>
<keyword evidence="6 9" id="KW-1133">Transmembrane helix</keyword>
<proteinExistence type="inferred from homology"/>
<dbReference type="InterPro" id="IPR045335">
    <property type="entry name" value="FtsQ_C_sf"/>
</dbReference>
<evidence type="ECO:0000256" key="8">
    <source>
        <dbReference type="ARBA" id="ARBA00023306"/>
    </source>
</evidence>
<dbReference type="InterPro" id="IPR013685">
    <property type="entry name" value="POTRA_FtsQ_type"/>
</dbReference>
<organism evidence="12 13">
    <name type="scientific">Trichloromonas acetexigens</name>
    <dbReference type="NCBI Taxonomy" id="38815"/>
    <lineage>
        <taxon>Bacteria</taxon>
        <taxon>Pseudomonadati</taxon>
        <taxon>Thermodesulfobacteriota</taxon>
        <taxon>Desulfuromonadia</taxon>
        <taxon>Desulfuromonadales</taxon>
        <taxon>Trichloromonadaceae</taxon>
        <taxon>Trichloromonas</taxon>
    </lineage>
</organism>
<comment type="similarity">
    <text evidence="9">Belongs to the FtsQ/DivIB family. FtsQ subfamily.</text>
</comment>
<keyword evidence="13" id="KW-1185">Reference proteome</keyword>
<name>A0A550J6Z6_9BACT</name>
<evidence type="ECO:0000256" key="2">
    <source>
        <dbReference type="ARBA" id="ARBA00022475"/>
    </source>
</evidence>
<evidence type="ECO:0000256" key="5">
    <source>
        <dbReference type="ARBA" id="ARBA00022692"/>
    </source>
</evidence>
<reference evidence="12 13" key="1">
    <citation type="submission" date="2019-07" db="EMBL/GenBank/DDBJ databases">
        <title>Insights of Desulfuromonas acetexigens electromicrobiology.</title>
        <authorList>
            <person name="Katuri K."/>
            <person name="Sapireddy V."/>
            <person name="Shaw D.R."/>
            <person name="Saikaly P."/>
        </authorList>
    </citation>
    <scope>NUCLEOTIDE SEQUENCE [LARGE SCALE GENOMIC DNA]</scope>
    <source>
        <strain evidence="12 13">2873</strain>
    </source>
</reference>
<keyword evidence="7 9" id="KW-0472">Membrane</keyword>
<evidence type="ECO:0000313" key="13">
    <source>
        <dbReference type="Proteomes" id="UP000317155"/>
    </source>
</evidence>
<dbReference type="PANTHER" id="PTHR35851">
    <property type="entry name" value="CELL DIVISION PROTEIN FTSQ"/>
    <property type="match status" value="1"/>
</dbReference>
<feature type="compositionally biased region" description="Basic residues" evidence="10">
    <location>
        <begin position="8"/>
        <end position="25"/>
    </location>
</feature>
<evidence type="ECO:0000256" key="10">
    <source>
        <dbReference type="SAM" id="MobiDB-lite"/>
    </source>
</evidence>
<gene>
    <name evidence="9" type="primary">ftsQ</name>
    <name evidence="12" type="ORF">FL622_14705</name>
</gene>
<dbReference type="OrthoDB" id="5510599at2"/>
<dbReference type="Pfam" id="PF03799">
    <property type="entry name" value="FtsQ_DivIB_C"/>
    <property type="match status" value="1"/>
</dbReference>
<evidence type="ECO:0000256" key="1">
    <source>
        <dbReference type="ARBA" id="ARBA00004370"/>
    </source>
</evidence>
<evidence type="ECO:0000313" key="12">
    <source>
        <dbReference type="EMBL" id="TRO78932.1"/>
    </source>
</evidence>
<feature type="domain" description="POTRA" evidence="11">
    <location>
        <begin position="67"/>
        <end position="135"/>
    </location>
</feature>